<dbReference type="EC" id="2.7.7.65" evidence="2"/>
<organism evidence="7 8">
    <name type="scientific">Sulfuricaulis limicola</name>
    <dbReference type="NCBI Taxonomy" id="1620215"/>
    <lineage>
        <taxon>Bacteria</taxon>
        <taxon>Pseudomonadati</taxon>
        <taxon>Pseudomonadota</taxon>
        <taxon>Gammaproteobacteria</taxon>
        <taxon>Acidiferrobacterales</taxon>
        <taxon>Acidiferrobacteraceae</taxon>
        <taxon>Sulfuricaulis</taxon>
    </lineage>
</organism>
<comment type="cofactor">
    <cofactor evidence="1">
        <name>Mg(2+)</name>
        <dbReference type="ChEBI" id="CHEBI:18420"/>
    </cofactor>
</comment>
<dbReference type="OrthoDB" id="9773156at2"/>
<evidence type="ECO:0000259" key="6">
    <source>
        <dbReference type="PROSITE" id="PS50887"/>
    </source>
</evidence>
<dbReference type="Pfam" id="PF00990">
    <property type="entry name" value="GGDEF"/>
    <property type="match status" value="1"/>
</dbReference>
<evidence type="ECO:0000313" key="8">
    <source>
        <dbReference type="Proteomes" id="UP000243180"/>
    </source>
</evidence>
<dbReference type="PROSITE" id="PS50887">
    <property type="entry name" value="GGDEF"/>
    <property type="match status" value="1"/>
</dbReference>
<dbReference type="NCBIfam" id="TIGR00254">
    <property type="entry name" value="GGDEF"/>
    <property type="match status" value="1"/>
</dbReference>
<proteinExistence type="predicted"/>
<dbReference type="CDD" id="cd01949">
    <property type="entry name" value="GGDEF"/>
    <property type="match status" value="1"/>
</dbReference>
<protein>
    <recommendedName>
        <fullName evidence="2">diguanylate cyclase</fullName>
        <ecNumber evidence="2">2.7.7.65</ecNumber>
    </recommendedName>
</protein>
<dbReference type="EMBL" id="AP014879">
    <property type="protein sequence ID" value="BAV32394.1"/>
    <property type="molecule type" value="Genomic_DNA"/>
</dbReference>
<sequence>MVQDESEASGASSSKKLLGLLEGLKRTPVGAVIYDQVARIVEEQEGVQAKVDHVYASLLHLLLNAYARDPSADHITRINARLIQLRRGPILPRAGKVPDETIEAKLHQAAESQVPGRPPAEVTKPAPAPEPAARVKPAPAPTPGPAPTTSPGNGATEAERRVDAAYRQHLDQQRSEIEKLQQTLARTVTDAITQNREFGALLQIELRALQQANGDKEVEQLRQILVGGLEELIQGQNSLEAKLHKTGGYLRLIKADSERLHEELNKVRLLSLTDEFTGLPNRRAFMRRLQDEISRSQRYGASLALAIIDLDEFKAINDIHGHATGDAILRCYATEVLTVLRHHDLVARYGGEEFAILMPNTTREGAVAAIEKVRGRALQVICEFQGRDFRLPTFSTGVALYVVGESHTDLIDRADRALYRAKRLGRNRIELEQGLPAATPPRGKNSGGA</sequence>
<evidence type="ECO:0000256" key="5">
    <source>
        <dbReference type="SAM" id="MobiDB-lite"/>
    </source>
</evidence>
<gene>
    <name evidence="7" type="ORF">SCL_0070</name>
</gene>
<dbReference type="Gene3D" id="3.30.70.270">
    <property type="match status" value="1"/>
</dbReference>
<dbReference type="InterPro" id="IPR043128">
    <property type="entry name" value="Rev_trsase/Diguanyl_cyclase"/>
</dbReference>
<dbReference type="FunFam" id="3.30.70.270:FF:000001">
    <property type="entry name" value="Diguanylate cyclase domain protein"/>
    <property type="match status" value="1"/>
</dbReference>
<accession>A0A1B4XC41</accession>
<reference evidence="7 8" key="1">
    <citation type="submission" date="2015-05" db="EMBL/GenBank/DDBJ databases">
        <title>Complete genome sequence of a sulfur-oxidizing gammaproteobacterium strain HA5.</title>
        <authorList>
            <person name="Miura A."/>
            <person name="Kojima H."/>
            <person name="Fukui M."/>
        </authorList>
    </citation>
    <scope>NUCLEOTIDE SEQUENCE [LARGE SCALE GENOMIC DNA]</scope>
    <source>
        <strain evidence="7 8">HA5</strain>
    </source>
</reference>
<dbReference type="GO" id="GO:0052621">
    <property type="term" value="F:diguanylate cyclase activity"/>
    <property type="evidence" value="ECO:0007669"/>
    <property type="project" value="UniProtKB-EC"/>
</dbReference>
<evidence type="ECO:0000256" key="1">
    <source>
        <dbReference type="ARBA" id="ARBA00001946"/>
    </source>
</evidence>
<evidence type="ECO:0000313" key="7">
    <source>
        <dbReference type="EMBL" id="BAV32394.1"/>
    </source>
</evidence>
<feature type="coiled-coil region" evidence="4">
    <location>
        <begin position="163"/>
        <end position="190"/>
    </location>
</feature>
<dbReference type="InParanoid" id="A0A1B4XC41"/>
<dbReference type="InterPro" id="IPR029787">
    <property type="entry name" value="Nucleotide_cyclase"/>
</dbReference>
<keyword evidence="8" id="KW-1185">Reference proteome</keyword>
<dbReference type="Proteomes" id="UP000243180">
    <property type="component" value="Chromosome"/>
</dbReference>
<evidence type="ECO:0000256" key="3">
    <source>
        <dbReference type="ARBA" id="ARBA00034247"/>
    </source>
</evidence>
<dbReference type="SUPFAM" id="SSF55073">
    <property type="entry name" value="Nucleotide cyclase"/>
    <property type="match status" value="1"/>
</dbReference>
<name>A0A1B4XC41_9GAMM</name>
<evidence type="ECO:0000256" key="4">
    <source>
        <dbReference type="SAM" id="Coils"/>
    </source>
</evidence>
<dbReference type="InterPro" id="IPR050469">
    <property type="entry name" value="Diguanylate_Cyclase"/>
</dbReference>
<dbReference type="InterPro" id="IPR000160">
    <property type="entry name" value="GGDEF_dom"/>
</dbReference>
<feature type="domain" description="GGDEF" evidence="6">
    <location>
        <begin position="301"/>
        <end position="434"/>
    </location>
</feature>
<evidence type="ECO:0000256" key="2">
    <source>
        <dbReference type="ARBA" id="ARBA00012528"/>
    </source>
</evidence>
<keyword evidence="4" id="KW-0175">Coiled coil</keyword>
<comment type="catalytic activity">
    <reaction evidence="3">
        <text>2 GTP = 3',3'-c-di-GMP + 2 diphosphate</text>
        <dbReference type="Rhea" id="RHEA:24898"/>
        <dbReference type="ChEBI" id="CHEBI:33019"/>
        <dbReference type="ChEBI" id="CHEBI:37565"/>
        <dbReference type="ChEBI" id="CHEBI:58805"/>
        <dbReference type="EC" id="2.7.7.65"/>
    </reaction>
</comment>
<dbReference type="PANTHER" id="PTHR45138:SF9">
    <property type="entry name" value="DIGUANYLATE CYCLASE DGCM-RELATED"/>
    <property type="match status" value="1"/>
</dbReference>
<dbReference type="SMART" id="SM00267">
    <property type="entry name" value="GGDEF"/>
    <property type="match status" value="1"/>
</dbReference>
<dbReference type="AlphaFoldDB" id="A0A1B4XC41"/>
<dbReference type="PANTHER" id="PTHR45138">
    <property type="entry name" value="REGULATORY COMPONENTS OF SENSORY TRANSDUCTION SYSTEM"/>
    <property type="match status" value="1"/>
</dbReference>
<feature type="compositionally biased region" description="Pro residues" evidence="5">
    <location>
        <begin position="138"/>
        <end position="148"/>
    </location>
</feature>
<feature type="region of interest" description="Disordered" evidence="5">
    <location>
        <begin position="107"/>
        <end position="157"/>
    </location>
</feature>
<dbReference type="KEGG" id="slim:SCL_0070"/>